<protein>
    <submittedName>
        <fullName evidence="1">Uncharacterized protein</fullName>
    </submittedName>
</protein>
<name>A0A3S5E314_CHRGE</name>
<sequence length="55" mass="6698">MLHKMMMKCLFQVMNRQIHLNAAILRFSSRFGGLVYFGQDPYKIYFYIYNHKVHP</sequence>
<gene>
    <name evidence="1" type="ORF">NCTC11432_03421</name>
</gene>
<dbReference type="Proteomes" id="UP000279227">
    <property type="component" value="Chromosome"/>
</dbReference>
<proteinExistence type="predicted"/>
<dbReference type="AlphaFoldDB" id="A0A3S5E314"/>
<dbReference type="STRING" id="525257.HMPREF0204_10379"/>
<organism evidence="1 2">
    <name type="scientific">Chryseobacterium gleum</name>
    <name type="common">Flavobacterium gleum</name>
    <dbReference type="NCBI Taxonomy" id="250"/>
    <lineage>
        <taxon>Bacteria</taxon>
        <taxon>Pseudomonadati</taxon>
        <taxon>Bacteroidota</taxon>
        <taxon>Flavobacteriia</taxon>
        <taxon>Flavobacteriales</taxon>
        <taxon>Weeksellaceae</taxon>
        <taxon>Chryseobacterium group</taxon>
        <taxon>Chryseobacterium</taxon>
    </lineage>
</organism>
<evidence type="ECO:0000313" key="2">
    <source>
        <dbReference type="Proteomes" id="UP000279227"/>
    </source>
</evidence>
<accession>A0A3S5E314</accession>
<dbReference type="KEGG" id="cgle:NCTC11432_03421"/>
<evidence type="ECO:0000313" key="1">
    <source>
        <dbReference type="EMBL" id="VEE09846.1"/>
    </source>
</evidence>
<dbReference type="EMBL" id="LR134289">
    <property type="protein sequence ID" value="VEE09846.1"/>
    <property type="molecule type" value="Genomic_DNA"/>
</dbReference>
<reference evidence="1 2" key="1">
    <citation type="submission" date="2018-12" db="EMBL/GenBank/DDBJ databases">
        <authorList>
            <consortium name="Pathogen Informatics"/>
        </authorList>
    </citation>
    <scope>NUCLEOTIDE SEQUENCE [LARGE SCALE GENOMIC DNA]</scope>
    <source>
        <strain evidence="1 2">NCTC11432</strain>
    </source>
</reference>